<keyword evidence="3" id="KW-1185">Reference proteome</keyword>
<reference evidence="2 3" key="1">
    <citation type="submission" date="2016-10" db="EMBL/GenBank/DDBJ databases">
        <authorList>
            <person name="de Groot N.N."/>
        </authorList>
    </citation>
    <scope>NUCLEOTIDE SEQUENCE [LARGE SCALE GENOMIC DNA]</scope>
    <source>
        <strain evidence="2 3">DSM 24015</strain>
    </source>
</reference>
<gene>
    <name evidence="2" type="ORF">SAMN05421544_11060</name>
</gene>
<accession>A0A1G7D9P5</accession>
<dbReference type="Gene3D" id="1.10.10.10">
    <property type="entry name" value="Winged helix-like DNA-binding domain superfamily/Winged helix DNA-binding domain"/>
    <property type="match status" value="1"/>
</dbReference>
<keyword evidence="2" id="KW-0238">DNA-binding</keyword>
<protein>
    <submittedName>
        <fullName evidence="2">Winged helix-turn-helix DNA-binding</fullName>
    </submittedName>
</protein>
<dbReference type="GO" id="GO:0003677">
    <property type="term" value="F:DNA binding"/>
    <property type="evidence" value="ECO:0007669"/>
    <property type="project" value="UniProtKB-KW"/>
</dbReference>
<dbReference type="EMBL" id="FNAS01000010">
    <property type="protein sequence ID" value="SDE48277.1"/>
    <property type="molecule type" value="Genomic_DNA"/>
</dbReference>
<name>A0A1G7D9P5_9FLAO</name>
<dbReference type="RefSeq" id="WP_245688907.1">
    <property type="nucleotide sequence ID" value="NZ_FNAS01000010.1"/>
</dbReference>
<organism evidence="2 3">
    <name type="scientific">Riemerella columbipharyngis</name>
    <dbReference type="NCBI Taxonomy" id="1071918"/>
    <lineage>
        <taxon>Bacteria</taxon>
        <taxon>Pseudomonadati</taxon>
        <taxon>Bacteroidota</taxon>
        <taxon>Flavobacteriia</taxon>
        <taxon>Flavobacteriales</taxon>
        <taxon>Weeksellaceae</taxon>
        <taxon>Riemerella</taxon>
    </lineage>
</organism>
<dbReference type="InterPro" id="IPR036388">
    <property type="entry name" value="WH-like_DNA-bd_sf"/>
</dbReference>
<sequence length="170" mass="19746">MNTLKPKKPKPFLKNPPKPKQKNITKTITTVNAQKEAYKAIVNELPERMLSVLKLIEKLNGCTYSELARVYGISANLVTNRVSDLQKVGLIKKIGTKEYNGRMQTIFKVCTADEARKIQQDLYIEYRTKREELERDFLTLADKSETTKDLIKSRINYYKTKIDLLMRFVV</sequence>
<evidence type="ECO:0000256" key="1">
    <source>
        <dbReference type="SAM" id="MobiDB-lite"/>
    </source>
</evidence>
<dbReference type="InterPro" id="IPR036390">
    <property type="entry name" value="WH_DNA-bd_sf"/>
</dbReference>
<proteinExistence type="predicted"/>
<dbReference type="PROSITE" id="PS00519">
    <property type="entry name" value="HTH_ASNC_1"/>
    <property type="match status" value="1"/>
</dbReference>
<dbReference type="Proteomes" id="UP000198517">
    <property type="component" value="Unassembled WGS sequence"/>
</dbReference>
<dbReference type="Pfam" id="PF13412">
    <property type="entry name" value="HTH_24"/>
    <property type="match status" value="1"/>
</dbReference>
<dbReference type="AlphaFoldDB" id="A0A1G7D9P5"/>
<dbReference type="SUPFAM" id="SSF46785">
    <property type="entry name" value="Winged helix' DNA-binding domain"/>
    <property type="match status" value="1"/>
</dbReference>
<dbReference type="STRING" id="1071918.SAMN05421544_11060"/>
<feature type="region of interest" description="Disordered" evidence="1">
    <location>
        <begin position="1"/>
        <end position="22"/>
    </location>
</feature>
<evidence type="ECO:0000313" key="3">
    <source>
        <dbReference type="Proteomes" id="UP000198517"/>
    </source>
</evidence>
<evidence type="ECO:0000313" key="2">
    <source>
        <dbReference type="EMBL" id="SDE48277.1"/>
    </source>
</evidence>
<dbReference type="InterPro" id="IPR019885">
    <property type="entry name" value="Tscrpt_reg_HTH_AsnC-type_CS"/>
</dbReference>